<organism evidence="1 2">
    <name type="scientific">Ricinus communis</name>
    <name type="common">Castor bean</name>
    <dbReference type="NCBI Taxonomy" id="3988"/>
    <lineage>
        <taxon>Eukaryota</taxon>
        <taxon>Viridiplantae</taxon>
        <taxon>Streptophyta</taxon>
        <taxon>Embryophyta</taxon>
        <taxon>Tracheophyta</taxon>
        <taxon>Spermatophyta</taxon>
        <taxon>Magnoliopsida</taxon>
        <taxon>eudicotyledons</taxon>
        <taxon>Gunneridae</taxon>
        <taxon>Pentapetalae</taxon>
        <taxon>rosids</taxon>
        <taxon>fabids</taxon>
        <taxon>Malpighiales</taxon>
        <taxon>Euphorbiaceae</taxon>
        <taxon>Acalyphoideae</taxon>
        <taxon>Acalypheae</taxon>
        <taxon>Ricinus</taxon>
    </lineage>
</organism>
<evidence type="ECO:0000313" key="2">
    <source>
        <dbReference type="Proteomes" id="UP000008311"/>
    </source>
</evidence>
<dbReference type="EMBL" id="EQ973899">
    <property type="protein sequence ID" value="EEF39595.1"/>
    <property type="molecule type" value="Genomic_DNA"/>
</dbReference>
<dbReference type="Proteomes" id="UP000008311">
    <property type="component" value="Unassembled WGS sequence"/>
</dbReference>
<accession>B9S9S5</accession>
<evidence type="ECO:0000313" key="1">
    <source>
        <dbReference type="EMBL" id="EEF39595.1"/>
    </source>
</evidence>
<dbReference type="AlphaFoldDB" id="B9S9S5"/>
<reference evidence="2" key="1">
    <citation type="journal article" date="2010" name="Nat. Biotechnol.">
        <title>Draft genome sequence of the oilseed species Ricinus communis.</title>
        <authorList>
            <person name="Chan A.P."/>
            <person name="Crabtree J."/>
            <person name="Zhao Q."/>
            <person name="Lorenzi H."/>
            <person name="Orvis J."/>
            <person name="Puiu D."/>
            <person name="Melake-Berhan A."/>
            <person name="Jones K.M."/>
            <person name="Redman J."/>
            <person name="Chen G."/>
            <person name="Cahoon E.B."/>
            <person name="Gedil M."/>
            <person name="Stanke M."/>
            <person name="Haas B.J."/>
            <person name="Wortman J.R."/>
            <person name="Fraser-Liggett C.M."/>
            <person name="Ravel J."/>
            <person name="Rabinowicz P.D."/>
        </authorList>
    </citation>
    <scope>NUCLEOTIDE SEQUENCE [LARGE SCALE GENOMIC DNA]</scope>
    <source>
        <strain evidence="2">cv. Hale</strain>
    </source>
</reference>
<dbReference type="InParanoid" id="B9S9S5"/>
<name>B9S9S5_RICCO</name>
<protein>
    <submittedName>
        <fullName evidence="1">Uncharacterized protein</fullName>
    </submittedName>
</protein>
<gene>
    <name evidence="1" type="ORF">RCOM_0521890</name>
</gene>
<proteinExistence type="predicted"/>
<keyword evidence="2" id="KW-1185">Reference proteome</keyword>
<sequence length="120" mass="13957">MEVVEEEDCMGIDKGSNSDSLLVKERNHHWKVSSALHARDRGLREKVLKGKQNLLMTYRSFLGQTSLKTWNSEFLKAQELTTTEFRELQKSIHLEVIYKLNVFAQRNRNLQAQTSDKAYA</sequence>